<organism evidence="2 3">
    <name type="scientific">Melghirimyces thermohalophilus</name>
    <dbReference type="NCBI Taxonomy" id="1236220"/>
    <lineage>
        <taxon>Bacteria</taxon>
        <taxon>Bacillati</taxon>
        <taxon>Bacillota</taxon>
        <taxon>Bacilli</taxon>
        <taxon>Bacillales</taxon>
        <taxon>Thermoactinomycetaceae</taxon>
        <taxon>Melghirimyces</taxon>
    </lineage>
</organism>
<keyword evidence="1" id="KW-0812">Transmembrane</keyword>
<dbReference type="STRING" id="1236220.SAMN04488112_1146"/>
<accession>A0A1G6NRZ3</accession>
<evidence type="ECO:0000313" key="2">
    <source>
        <dbReference type="EMBL" id="SDC70549.1"/>
    </source>
</evidence>
<dbReference type="EMBL" id="FMZA01000014">
    <property type="protein sequence ID" value="SDC70549.1"/>
    <property type="molecule type" value="Genomic_DNA"/>
</dbReference>
<evidence type="ECO:0000313" key="3">
    <source>
        <dbReference type="Proteomes" id="UP000199387"/>
    </source>
</evidence>
<keyword evidence="1" id="KW-0472">Membrane</keyword>
<dbReference type="RefSeq" id="WP_281220560.1">
    <property type="nucleotide sequence ID" value="NZ_FMZA01000014.1"/>
</dbReference>
<evidence type="ECO:0000256" key="1">
    <source>
        <dbReference type="SAM" id="Phobius"/>
    </source>
</evidence>
<reference evidence="2 3" key="1">
    <citation type="submission" date="2016-10" db="EMBL/GenBank/DDBJ databases">
        <authorList>
            <person name="de Groot N.N."/>
        </authorList>
    </citation>
    <scope>NUCLEOTIDE SEQUENCE [LARGE SCALE GENOMIC DNA]</scope>
    <source>
        <strain evidence="2 3">DSM 45514</strain>
    </source>
</reference>
<name>A0A1G6NRZ3_9BACL</name>
<dbReference type="Proteomes" id="UP000199387">
    <property type="component" value="Unassembled WGS sequence"/>
</dbReference>
<dbReference type="AlphaFoldDB" id="A0A1G6NRZ3"/>
<proteinExistence type="predicted"/>
<keyword evidence="1" id="KW-1133">Transmembrane helix</keyword>
<gene>
    <name evidence="2" type="ORF">SAMN04488112_1146</name>
</gene>
<protein>
    <submittedName>
        <fullName evidence="2">Uncharacterized protein</fullName>
    </submittedName>
</protein>
<feature type="transmembrane region" description="Helical" evidence="1">
    <location>
        <begin position="17"/>
        <end position="37"/>
    </location>
</feature>
<sequence length="40" mass="4158">MSWYGGSSGYGFGLRRLLLYLLVIATIFALVSAGFGGGEG</sequence>
<keyword evidence="3" id="KW-1185">Reference proteome</keyword>